<dbReference type="Proteomes" id="UP000288805">
    <property type="component" value="Unassembled WGS sequence"/>
</dbReference>
<name>A0A438E4S4_VITVI</name>
<evidence type="ECO:0000313" key="2">
    <source>
        <dbReference type="Proteomes" id="UP000288805"/>
    </source>
</evidence>
<dbReference type="EMBL" id="QGNW01001393">
    <property type="protein sequence ID" value="RVW42751.1"/>
    <property type="molecule type" value="Genomic_DNA"/>
</dbReference>
<dbReference type="AlphaFoldDB" id="A0A438E4S4"/>
<gene>
    <name evidence="1" type="ORF">CK203_079932</name>
</gene>
<proteinExistence type="predicted"/>
<organism evidence="1 2">
    <name type="scientific">Vitis vinifera</name>
    <name type="common">Grape</name>
    <dbReference type="NCBI Taxonomy" id="29760"/>
    <lineage>
        <taxon>Eukaryota</taxon>
        <taxon>Viridiplantae</taxon>
        <taxon>Streptophyta</taxon>
        <taxon>Embryophyta</taxon>
        <taxon>Tracheophyta</taxon>
        <taxon>Spermatophyta</taxon>
        <taxon>Magnoliopsida</taxon>
        <taxon>eudicotyledons</taxon>
        <taxon>Gunneridae</taxon>
        <taxon>Pentapetalae</taxon>
        <taxon>rosids</taxon>
        <taxon>Vitales</taxon>
        <taxon>Vitaceae</taxon>
        <taxon>Viteae</taxon>
        <taxon>Vitis</taxon>
    </lineage>
</organism>
<protein>
    <submittedName>
        <fullName evidence="1">Uncharacterized protein</fullName>
    </submittedName>
</protein>
<sequence>MLLETLGRNDVEALPFTEEVVSTLNSMNQNKTIEWCFGTLLGFVKVEVMSFFKFSESVLLKEA</sequence>
<evidence type="ECO:0000313" key="1">
    <source>
        <dbReference type="EMBL" id="RVW42751.1"/>
    </source>
</evidence>
<reference evidence="1 2" key="1">
    <citation type="journal article" date="2018" name="PLoS Genet.">
        <title>Population sequencing reveals clonal diversity and ancestral inbreeding in the grapevine cultivar Chardonnay.</title>
        <authorList>
            <person name="Roach M.J."/>
            <person name="Johnson D.L."/>
            <person name="Bohlmann J."/>
            <person name="van Vuuren H.J."/>
            <person name="Jones S.J."/>
            <person name="Pretorius I.S."/>
            <person name="Schmidt S.A."/>
            <person name="Borneman A.R."/>
        </authorList>
    </citation>
    <scope>NUCLEOTIDE SEQUENCE [LARGE SCALE GENOMIC DNA]</scope>
    <source>
        <strain evidence="2">cv. Chardonnay</strain>
        <tissue evidence="1">Leaf</tissue>
    </source>
</reference>
<accession>A0A438E4S4</accession>
<comment type="caution">
    <text evidence="1">The sequence shown here is derived from an EMBL/GenBank/DDBJ whole genome shotgun (WGS) entry which is preliminary data.</text>
</comment>